<keyword evidence="2" id="KW-0812">Transmembrane</keyword>
<organism evidence="3 4">
    <name type="scientific">Lignipirellula cremea</name>
    <dbReference type="NCBI Taxonomy" id="2528010"/>
    <lineage>
        <taxon>Bacteria</taxon>
        <taxon>Pseudomonadati</taxon>
        <taxon>Planctomycetota</taxon>
        <taxon>Planctomycetia</taxon>
        <taxon>Pirellulales</taxon>
        <taxon>Pirellulaceae</taxon>
        <taxon>Lignipirellula</taxon>
    </lineage>
</organism>
<evidence type="ECO:0000313" key="4">
    <source>
        <dbReference type="Proteomes" id="UP000317648"/>
    </source>
</evidence>
<feature type="transmembrane region" description="Helical" evidence="2">
    <location>
        <begin position="31"/>
        <end position="50"/>
    </location>
</feature>
<feature type="region of interest" description="Disordered" evidence="1">
    <location>
        <begin position="1"/>
        <end position="23"/>
    </location>
</feature>
<feature type="transmembrane region" description="Helical" evidence="2">
    <location>
        <begin position="89"/>
        <end position="111"/>
    </location>
</feature>
<dbReference type="InterPro" id="IPR046487">
    <property type="entry name" value="DUF6580"/>
</dbReference>
<evidence type="ECO:0000313" key="3">
    <source>
        <dbReference type="EMBL" id="QDU94916.1"/>
    </source>
</evidence>
<dbReference type="Pfam" id="PF20221">
    <property type="entry name" value="DUF6580"/>
    <property type="match status" value="1"/>
</dbReference>
<dbReference type="AlphaFoldDB" id="A0A518DSU6"/>
<gene>
    <name evidence="3" type="ORF">Pla8534_27240</name>
</gene>
<dbReference type="Proteomes" id="UP000317648">
    <property type="component" value="Chromosome"/>
</dbReference>
<accession>A0A518DSU6</accession>
<keyword evidence="4" id="KW-1185">Reference proteome</keyword>
<feature type="transmembrane region" description="Helical" evidence="2">
    <location>
        <begin position="166"/>
        <end position="186"/>
    </location>
</feature>
<proteinExistence type="predicted"/>
<name>A0A518DSU6_9BACT</name>
<evidence type="ECO:0000256" key="2">
    <source>
        <dbReference type="SAM" id="Phobius"/>
    </source>
</evidence>
<dbReference type="RefSeq" id="WP_197443250.1">
    <property type="nucleotide sequence ID" value="NZ_CP036433.1"/>
</dbReference>
<dbReference type="EMBL" id="CP036433">
    <property type="protein sequence ID" value="QDU94916.1"/>
    <property type="molecule type" value="Genomic_DNA"/>
</dbReference>
<feature type="transmembrane region" description="Helical" evidence="2">
    <location>
        <begin position="123"/>
        <end position="146"/>
    </location>
</feature>
<feature type="compositionally biased region" description="Basic and acidic residues" evidence="1">
    <location>
        <begin position="11"/>
        <end position="23"/>
    </location>
</feature>
<evidence type="ECO:0000256" key="1">
    <source>
        <dbReference type="SAM" id="MobiDB-lite"/>
    </source>
</evidence>
<protein>
    <submittedName>
        <fullName evidence="3">Uncharacterized protein</fullName>
    </submittedName>
</protein>
<reference evidence="3 4" key="1">
    <citation type="submission" date="2019-02" db="EMBL/GenBank/DDBJ databases">
        <title>Deep-cultivation of Planctomycetes and their phenomic and genomic characterization uncovers novel biology.</title>
        <authorList>
            <person name="Wiegand S."/>
            <person name="Jogler M."/>
            <person name="Boedeker C."/>
            <person name="Pinto D."/>
            <person name="Vollmers J."/>
            <person name="Rivas-Marin E."/>
            <person name="Kohn T."/>
            <person name="Peeters S.H."/>
            <person name="Heuer A."/>
            <person name="Rast P."/>
            <person name="Oberbeckmann S."/>
            <person name="Bunk B."/>
            <person name="Jeske O."/>
            <person name="Meyerdierks A."/>
            <person name="Storesund J.E."/>
            <person name="Kallscheuer N."/>
            <person name="Luecker S."/>
            <person name="Lage O.M."/>
            <person name="Pohl T."/>
            <person name="Merkel B.J."/>
            <person name="Hornburger P."/>
            <person name="Mueller R.-W."/>
            <person name="Bruemmer F."/>
            <person name="Labrenz M."/>
            <person name="Spormann A.M."/>
            <person name="Op den Camp H."/>
            <person name="Overmann J."/>
            <person name="Amann R."/>
            <person name="Jetten M.S.M."/>
            <person name="Mascher T."/>
            <person name="Medema M.H."/>
            <person name="Devos D.P."/>
            <person name="Kaster A.-K."/>
            <person name="Ovreas L."/>
            <person name="Rohde M."/>
            <person name="Galperin M.Y."/>
            <person name="Jogler C."/>
        </authorList>
    </citation>
    <scope>NUCLEOTIDE SEQUENCE [LARGE SCALE GENOMIC DNA]</scope>
    <source>
        <strain evidence="3 4">Pla85_3_4</strain>
    </source>
</reference>
<keyword evidence="2" id="KW-1133">Transmembrane helix</keyword>
<keyword evidence="2" id="KW-0472">Membrane</keyword>
<dbReference type="KEGG" id="lcre:Pla8534_27240"/>
<sequence length="203" mass="21756">MDTSPVLAAADAHETDAHETDAHETDASERWLRFAILVALISAAAALRLAPHWDNFTPLGAIALFGGAAFRSRGASVLLPLAVVFLTDLLIGVHVLMPFVYACLLFNVWLGSCLKKHLRPVPLAGATLLGAVVFFVTTNFACWVVYEGDSLAGLARYYVMGLPYFASSLAGDATYGLLLFGGWALAERYVPALRPATERTAVC</sequence>